<dbReference type="InterPro" id="IPR015943">
    <property type="entry name" value="WD40/YVTN_repeat-like_dom_sf"/>
</dbReference>
<proteinExistence type="predicted"/>
<evidence type="ECO:0008006" key="3">
    <source>
        <dbReference type="Google" id="ProtNLM"/>
    </source>
</evidence>
<protein>
    <recommendedName>
        <fullName evidence="3">Anaphase-promoting complex subunit 4 WD40 domain-containing protein</fullName>
    </recommendedName>
</protein>
<keyword evidence="2" id="KW-1185">Reference proteome</keyword>
<dbReference type="STRING" id="137246.A0A401SM78"/>
<dbReference type="Proteomes" id="UP000287033">
    <property type="component" value="Unassembled WGS sequence"/>
</dbReference>
<dbReference type="Gene3D" id="2.130.10.10">
    <property type="entry name" value="YVTN repeat-like/Quinoprotein amine dehydrogenase"/>
    <property type="match status" value="1"/>
</dbReference>
<dbReference type="OrthoDB" id="20669at2759"/>
<dbReference type="InterPro" id="IPR042411">
    <property type="entry name" value="WDR27"/>
</dbReference>
<sequence>MTRLPNDLESYTLWKGWTVRRYEGHHNRCHPCKIALSPCGRFLVTGSEDKCAYLFELGSSNFVHKLSGHTETVITLAYSSSAPKVIYFFLFLE</sequence>
<evidence type="ECO:0000313" key="2">
    <source>
        <dbReference type="Proteomes" id="UP000287033"/>
    </source>
</evidence>
<comment type="caution">
    <text evidence="1">The sequence shown here is derived from an EMBL/GenBank/DDBJ whole genome shotgun (WGS) entry which is preliminary data.</text>
</comment>
<dbReference type="OMA" id="GHHNRCH"/>
<dbReference type="PANTHER" id="PTHR44525">
    <property type="entry name" value="WD REPEAT-CONTAINING PROTEIN 27"/>
    <property type="match status" value="1"/>
</dbReference>
<accession>A0A401SM78</accession>
<name>A0A401SM78_CHIPU</name>
<reference evidence="1 2" key="1">
    <citation type="journal article" date="2018" name="Nat. Ecol. Evol.">
        <title>Shark genomes provide insights into elasmobranch evolution and the origin of vertebrates.</title>
        <authorList>
            <person name="Hara Y"/>
            <person name="Yamaguchi K"/>
            <person name="Onimaru K"/>
            <person name="Kadota M"/>
            <person name="Koyanagi M"/>
            <person name="Keeley SD"/>
            <person name="Tatsumi K"/>
            <person name="Tanaka K"/>
            <person name="Motone F"/>
            <person name="Kageyama Y"/>
            <person name="Nozu R"/>
            <person name="Adachi N"/>
            <person name="Nishimura O"/>
            <person name="Nakagawa R"/>
            <person name="Tanegashima C"/>
            <person name="Kiyatake I"/>
            <person name="Matsumoto R"/>
            <person name="Murakumo K"/>
            <person name="Nishida K"/>
            <person name="Terakita A"/>
            <person name="Kuratani S"/>
            <person name="Sato K"/>
            <person name="Hyodo S Kuraku.S."/>
        </authorList>
    </citation>
    <scope>NUCLEOTIDE SEQUENCE [LARGE SCALE GENOMIC DNA]</scope>
</reference>
<dbReference type="SUPFAM" id="SSF50978">
    <property type="entry name" value="WD40 repeat-like"/>
    <property type="match status" value="1"/>
</dbReference>
<evidence type="ECO:0000313" key="1">
    <source>
        <dbReference type="EMBL" id="GCC31514.1"/>
    </source>
</evidence>
<dbReference type="PANTHER" id="PTHR44525:SF1">
    <property type="entry name" value="WD REPEAT-CONTAINING PROTEIN 27"/>
    <property type="match status" value="1"/>
</dbReference>
<dbReference type="EMBL" id="BEZZ01000370">
    <property type="protein sequence ID" value="GCC31514.1"/>
    <property type="molecule type" value="Genomic_DNA"/>
</dbReference>
<gene>
    <name evidence="1" type="ORF">chiPu_0009972</name>
</gene>
<dbReference type="InterPro" id="IPR036322">
    <property type="entry name" value="WD40_repeat_dom_sf"/>
</dbReference>
<dbReference type="AlphaFoldDB" id="A0A401SM78"/>
<dbReference type="InterPro" id="IPR001680">
    <property type="entry name" value="WD40_rpt"/>
</dbReference>
<dbReference type="Pfam" id="PF00400">
    <property type="entry name" value="WD40"/>
    <property type="match status" value="1"/>
</dbReference>
<organism evidence="1 2">
    <name type="scientific">Chiloscyllium punctatum</name>
    <name type="common">Brownbanded bambooshark</name>
    <name type="synonym">Hemiscyllium punctatum</name>
    <dbReference type="NCBI Taxonomy" id="137246"/>
    <lineage>
        <taxon>Eukaryota</taxon>
        <taxon>Metazoa</taxon>
        <taxon>Chordata</taxon>
        <taxon>Craniata</taxon>
        <taxon>Vertebrata</taxon>
        <taxon>Chondrichthyes</taxon>
        <taxon>Elasmobranchii</taxon>
        <taxon>Galeomorphii</taxon>
        <taxon>Galeoidea</taxon>
        <taxon>Orectolobiformes</taxon>
        <taxon>Hemiscylliidae</taxon>
        <taxon>Chiloscyllium</taxon>
    </lineage>
</organism>